<dbReference type="PANTHER" id="PTHR38011:SF11">
    <property type="entry name" value="2,5-DIAMINO-6-RIBOSYLAMINO-4(3H)-PYRIMIDINONE 5'-PHOSPHATE REDUCTASE"/>
    <property type="match status" value="1"/>
</dbReference>
<evidence type="ECO:0000259" key="1">
    <source>
        <dbReference type="Pfam" id="PF01872"/>
    </source>
</evidence>
<organism evidence="2 3">
    <name type="scientific">Streptomyces gilvifuscus</name>
    <dbReference type="NCBI Taxonomy" id="1550617"/>
    <lineage>
        <taxon>Bacteria</taxon>
        <taxon>Bacillati</taxon>
        <taxon>Actinomycetota</taxon>
        <taxon>Actinomycetes</taxon>
        <taxon>Kitasatosporales</taxon>
        <taxon>Streptomycetaceae</taxon>
        <taxon>Streptomyces</taxon>
    </lineage>
</organism>
<dbReference type="RefSeq" id="WP_272175442.1">
    <property type="nucleotide sequence ID" value="NZ_JAQOSK010000004.1"/>
</dbReference>
<evidence type="ECO:0000313" key="2">
    <source>
        <dbReference type="EMBL" id="MDC2955657.1"/>
    </source>
</evidence>
<name>A0ABT5FSZ2_9ACTN</name>
<dbReference type="InterPro" id="IPR024072">
    <property type="entry name" value="DHFR-like_dom_sf"/>
</dbReference>
<feature type="domain" description="Bacterial bifunctional deaminase-reductase C-terminal" evidence="1">
    <location>
        <begin position="3"/>
        <end position="180"/>
    </location>
</feature>
<protein>
    <submittedName>
        <fullName evidence="2">Dihydrofolate reductase family protein</fullName>
    </submittedName>
</protein>
<keyword evidence="3" id="KW-1185">Reference proteome</keyword>
<gene>
    <name evidence="2" type="ORF">PO587_14385</name>
</gene>
<reference evidence="2 3" key="1">
    <citation type="journal article" date="2015" name="Int. J. Syst. Evol. Microbiol.">
        <title>Streptomyces gilvifuscus sp. nov., an actinomycete that produces antibacterial compounds isolated from soil.</title>
        <authorList>
            <person name="Nguyen T.M."/>
            <person name="Kim J."/>
        </authorList>
    </citation>
    <scope>NUCLEOTIDE SEQUENCE [LARGE SCALE GENOMIC DNA]</scope>
    <source>
        <strain evidence="2 3">T113</strain>
    </source>
</reference>
<dbReference type="SUPFAM" id="SSF53597">
    <property type="entry name" value="Dihydrofolate reductase-like"/>
    <property type="match status" value="1"/>
</dbReference>
<evidence type="ECO:0000313" key="3">
    <source>
        <dbReference type="Proteomes" id="UP001221328"/>
    </source>
</evidence>
<dbReference type="Pfam" id="PF01872">
    <property type="entry name" value="RibD_C"/>
    <property type="match status" value="1"/>
</dbReference>
<dbReference type="Proteomes" id="UP001221328">
    <property type="component" value="Unassembled WGS sequence"/>
</dbReference>
<dbReference type="Gene3D" id="3.40.430.10">
    <property type="entry name" value="Dihydrofolate Reductase, subunit A"/>
    <property type="match status" value="1"/>
</dbReference>
<comment type="caution">
    <text evidence="2">The sequence shown here is derived from an EMBL/GenBank/DDBJ whole genome shotgun (WGS) entry which is preliminary data.</text>
</comment>
<accession>A0ABT5FSZ2</accession>
<dbReference type="EMBL" id="JAQOSK010000004">
    <property type="protein sequence ID" value="MDC2955657.1"/>
    <property type="molecule type" value="Genomic_DNA"/>
</dbReference>
<sequence length="192" mass="21713">MGKIVLMMSVSLDGYMEGPDHDISWNRVDEELHQHFNDTVRELGALIEGRRVYELMAAYWPTADSDPDASPTVVEFAGIWRDIPKFVYSRTLEKVDWNATLVREVVPEEVRALKERTQGDLWVGGAELGAEFLRLGLVDEYRVYVHPALVGRGRRLFPEGDIAASLRLVESHVFGNGVVLLRYAPDDDNGQE</sequence>
<dbReference type="PANTHER" id="PTHR38011">
    <property type="entry name" value="DIHYDROFOLATE REDUCTASE FAMILY PROTEIN (AFU_ORTHOLOGUE AFUA_8G06820)"/>
    <property type="match status" value="1"/>
</dbReference>
<dbReference type="InterPro" id="IPR002734">
    <property type="entry name" value="RibDG_C"/>
</dbReference>
<dbReference type="InterPro" id="IPR050765">
    <property type="entry name" value="Riboflavin_Biosynth_HTPR"/>
</dbReference>
<proteinExistence type="predicted"/>